<dbReference type="Proteomes" id="UP000389128">
    <property type="component" value="Unassembled WGS sequence"/>
</dbReference>
<keyword evidence="3" id="KW-1185">Reference proteome</keyword>
<reference evidence="2 3" key="1">
    <citation type="submission" date="2019-01" db="EMBL/GenBank/DDBJ databases">
        <title>Zoogloea oleivorans genome sequencing and assembly.</title>
        <authorList>
            <person name="Tancsics A."/>
            <person name="Farkas M."/>
            <person name="Kriszt B."/>
            <person name="Maroti G."/>
            <person name="Horvath B."/>
        </authorList>
    </citation>
    <scope>NUCLEOTIDE SEQUENCE [LARGE SCALE GENOMIC DNA]</scope>
    <source>
        <strain evidence="2 3">Buc</strain>
    </source>
</reference>
<dbReference type="InterPro" id="IPR004291">
    <property type="entry name" value="Transposase_IS66_central"/>
</dbReference>
<protein>
    <recommendedName>
        <fullName evidence="1">Transposase IS66 central domain-containing protein</fullName>
    </recommendedName>
</protein>
<comment type="caution">
    <text evidence="2">The sequence shown here is derived from an EMBL/GenBank/DDBJ whole genome shotgun (WGS) entry which is preliminary data.</text>
</comment>
<dbReference type="EMBL" id="SDKK01000020">
    <property type="protein sequence ID" value="TYC54464.1"/>
    <property type="molecule type" value="Genomic_DNA"/>
</dbReference>
<sequence length="67" mass="7745">MEQEARELDTEARQTLRQQKATLLLEAFKAWLLQCRRKIPSASSSAKAIDYTLKRWAALIHYPNDGL</sequence>
<organism evidence="2 3">
    <name type="scientific">Zoogloea oleivorans</name>
    <dbReference type="NCBI Taxonomy" id="1552750"/>
    <lineage>
        <taxon>Bacteria</taxon>
        <taxon>Pseudomonadati</taxon>
        <taxon>Pseudomonadota</taxon>
        <taxon>Betaproteobacteria</taxon>
        <taxon>Rhodocyclales</taxon>
        <taxon>Zoogloeaceae</taxon>
        <taxon>Zoogloea</taxon>
    </lineage>
</organism>
<dbReference type="AlphaFoldDB" id="A0A6C2CKA8"/>
<feature type="domain" description="Transposase IS66 central" evidence="1">
    <location>
        <begin position="2"/>
        <end position="66"/>
    </location>
</feature>
<gene>
    <name evidence="2" type="ORF">ETQ85_18765</name>
</gene>
<evidence type="ECO:0000313" key="3">
    <source>
        <dbReference type="Proteomes" id="UP000389128"/>
    </source>
</evidence>
<proteinExistence type="predicted"/>
<evidence type="ECO:0000259" key="1">
    <source>
        <dbReference type="Pfam" id="PF03050"/>
    </source>
</evidence>
<evidence type="ECO:0000313" key="2">
    <source>
        <dbReference type="EMBL" id="TYC54464.1"/>
    </source>
</evidence>
<dbReference type="Pfam" id="PF03050">
    <property type="entry name" value="DDE_Tnp_IS66"/>
    <property type="match status" value="1"/>
</dbReference>
<accession>A0A6C2CKA8</accession>
<name>A0A6C2CKA8_9RHOO</name>